<accession>A0A2X0IFP0</accession>
<dbReference type="EMBL" id="QKYN01000114">
    <property type="protein sequence ID" value="RAG82433.1"/>
    <property type="molecule type" value="Genomic_DNA"/>
</dbReference>
<name>A0A2X0IFP0_9ACTN</name>
<keyword evidence="3" id="KW-1185">Reference proteome</keyword>
<evidence type="ECO:0000313" key="2">
    <source>
        <dbReference type="EMBL" id="RAG82433.1"/>
    </source>
</evidence>
<dbReference type="OrthoDB" id="3848213at2"/>
<dbReference type="Proteomes" id="UP000248889">
    <property type="component" value="Unassembled WGS sequence"/>
</dbReference>
<evidence type="ECO:0000256" key="1">
    <source>
        <dbReference type="SAM" id="MobiDB-lite"/>
    </source>
</evidence>
<dbReference type="RefSeq" id="WP_111505426.1">
    <property type="nucleotide sequence ID" value="NZ_QKYN01000114.1"/>
</dbReference>
<feature type="compositionally biased region" description="Low complexity" evidence="1">
    <location>
        <begin position="264"/>
        <end position="281"/>
    </location>
</feature>
<sequence>MTPTDRSAPLRARTTDTAAIRSDATFPMAPTARPADLVITSELIPTPADGRGSGPLSEVELHDLGVCERAVENLATATWLAGKALQSIRDGKLYRHTHARFEDYITERWDISERAAYQMIEEWPLAEHLNQAYGKPVTASHIRALLPVAARFGLDAATELYQQLRTRAQTDGVRLTAQITGQIARAVLKRAGQQAEHIAFTQAARQLITAQTSLADTRVERPRSLASRERLAVATDDPGPQNFAGHHAEITAVRPAAQPGPLIADNTGAAQAGPAAANSAPTDDRASSGELGAAPVTAPNVGTARTAVGLYRDIVSHILAIERLASSPCLVPNGPDEEAEFDRLHVQITTRLTQVLHSLTAEA</sequence>
<reference evidence="2 3" key="1">
    <citation type="submission" date="2018-06" db="EMBL/GenBank/DDBJ databases">
        <title>Streptacidiphilus pinicola sp. nov., isolated from pine grove soil.</title>
        <authorList>
            <person name="Roh S.G."/>
            <person name="Park S."/>
            <person name="Kim M.-K."/>
            <person name="Yun B.-R."/>
            <person name="Park J."/>
            <person name="Kim M.J."/>
            <person name="Kim Y.S."/>
            <person name="Kim S.B."/>
        </authorList>
    </citation>
    <scope>NUCLEOTIDE SEQUENCE [LARGE SCALE GENOMIC DNA]</scope>
    <source>
        <strain evidence="2 3">MMS16-CNU450</strain>
    </source>
</reference>
<comment type="caution">
    <text evidence="2">The sequence shown here is derived from an EMBL/GenBank/DDBJ whole genome shotgun (WGS) entry which is preliminary data.</text>
</comment>
<gene>
    <name evidence="2" type="ORF">DN069_27590</name>
</gene>
<evidence type="ECO:0000313" key="3">
    <source>
        <dbReference type="Proteomes" id="UP000248889"/>
    </source>
</evidence>
<protein>
    <submittedName>
        <fullName evidence="2">Uncharacterized protein</fullName>
    </submittedName>
</protein>
<feature type="region of interest" description="Disordered" evidence="1">
    <location>
        <begin position="258"/>
        <end position="294"/>
    </location>
</feature>
<dbReference type="AlphaFoldDB" id="A0A2X0IFP0"/>
<proteinExistence type="predicted"/>
<organism evidence="2 3">
    <name type="scientific">Streptacidiphilus pinicola</name>
    <dbReference type="NCBI Taxonomy" id="2219663"/>
    <lineage>
        <taxon>Bacteria</taxon>
        <taxon>Bacillati</taxon>
        <taxon>Actinomycetota</taxon>
        <taxon>Actinomycetes</taxon>
        <taxon>Kitasatosporales</taxon>
        <taxon>Streptomycetaceae</taxon>
        <taxon>Streptacidiphilus</taxon>
    </lineage>
</organism>